<comment type="caution">
    <text evidence="1">The sequence shown here is derived from an EMBL/GenBank/DDBJ whole genome shotgun (WGS) entry which is preliminary data.</text>
</comment>
<dbReference type="EMBL" id="QJKB01000015">
    <property type="protein sequence ID" value="PXX37780.1"/>
    <property type="molecule type" value="Genomic_DNA"/>
</dbReference>
<dbReference type="Proteomes" id="UP000247792">
    <property type="component" value="Unassembled WGS sequence"/>
</dbReference>
<gene>
    <name evidence="1" type="ORF">DFR42_11530</name>
</gene>
<evidence type="ECO:0000313" key="2">
    <source>
        <dbReference type="Proteomes" id="UP000247792"/>
    </source>
</evidence>
<name>A0A318IT27_9BURK</name>
<evidence type="ECO:0000313" key="1">
    <source>
        <dbReference type="EMBL" id="PXX37780.1"/>
    </source>
</evidence>
<reference evidence="1 2" key="1">
    <citation type="submission" date="2018-05" db="EMBL/GenBank/DDBJ databases">
        <title>Genomic Encyclopedia of Type Strains, Phase IV (KMG-IV): sequencing the most valuable type-strain genomes for metagenomic binning, comparative biology and taxonomic classification.</title>
        <authorList>
            <person name="Goeker M."/>
        </authorList>
    </citation>
    <scope>NUCLEOTIDE SEQUENCE [LARGE SCALE GENOMIC DNA]</scope>
    <source>
        <strain evidence="1 2">DSM 19792</strain>
    </source>
</reference>
<accession>A0A318IT27</accession>
<sequence>MAGVVGVDGWGFCIDQVSQQGASCVLRTLQKRLSSFFVKYAKCDILALYY</sequence>
<organism evidence="1 2">
    <name type="scientific">Undibacterium pigrum</name>
    <dbReference type="NCBI Taxonomy" id="401470"/>
    <lineage>
        <taxon>Bacteria</taxon>
        <taxon>Pseudomonadati</taxon>
        <taxon>Pseudomonadota</taxon>
        <taxon>Betaproteobacteria</taxon>
        <taxon>Burkholderiales</taxon>
        <taxon>Oxalobacteraceae</taxon>
        <taxon>Undibacterium</taxon>
    </lineage>
</organism>
<protein>
    <submittedName>
        <fullName evidence="1">Uncharacterized protein</fullName>
    </submittedName>
</protein>
<dbReference type="AlphaFoldDB" id="A0A318IT27"/>
<keyword evidence="2" id="KW-1185">Reference proteome</keyword>
<proteinExistence type="predicted"/>